<dbReference type="eggNOG" id="ENOG502ZUR8">
    <property type="taxonomic scope" value="Bacteria"/>
</dbReference>
<dbReference type="Proteomes" id="UP000001219">
    <property type="component" value="Chromosome"/>
</dbReference>
<dbReference type="RefSeq" id="WP_012835142.1">
    <property type="nucleotide sequence ID" value="NC_013441.1"/>
</dbReference>
<dbReference type="KEGG" id="gbr:Gbro_3433"/>
<evidence type="ECO:0000313" key="1">
    <source>
        <dbReference type="EMBL" id="ACY22628.1"/>
    </source>
</evidence>
<organism evidence="1 2">
    <name type="scientific">Gordonia bronchialis (strain ATCC 25592 / DSM 43247 / BCRC 13721 / JCM 3198 / KCTC 3076 / NBRC 16047 / NCTC 10667)</name>
    <name type="common">Rhodococcus bronchialis</name>
    <dbReference type="NCBI Taxonomy" id="526226"/>
    <lineage>
        <taxon>Bacteria</taxon>
        <taxon>Bacillati</taxon>
        <taxon>Actinomycetota</taxon>
        <taxon>Actinomycetes</taxon>
        <taxon>Mycobacteriales</taxon>
        <taxon>Gordoniaceae</taxon>
        <taxon>Gordonia</taxon>
    </lineage>
</organism>
<evidence type="ECO:0000313" key="2">
    <source>
        <dbReference type="Proteomes" id="UP000001219"/>
    </source>
</evidence>
<proteinExistence type="predicted"/>
<dbReference type="EMBL" id="CP001802">
    <property type="protein sequence ID" value="ACY22628.1"/>
    <property type="molecule type" value="Genomic_DNA"/>
</dbReference>
<dbReference type="AlphaFoldDB" id="D0LE36"/>
<dbReference type="STRING" id="526226.Gbro_3433"/>
<accession>D0LE36</accession>
<name>D0LE36_GORB4</name>
<gene>
    <name evidence="1" type="ordered locus">Gbro_3433</name>
</gene>
<sequence length="247" mass="25990">MAGEGDITVDLEGEALDPRAVADAIEQIESLVASINDGDDARLILTNLRGGSAHISMVAADSPLDTLADGIEELRGGPVSPRGWTRDTLLATVGLAKVSARRGVESISLRIGDAVSAIDGVIQSNAEAALAPSSRGLGSVRGHLYRYTNDRGRRSAGLRRADTGEAIDLRFAAEDADQVRKHLEQQVEAWGEIARDATGHIAYVTVEGIEPVAGPHEPAPTSEGRGLLGSDWLGGADPAEWVRMMRG</sequence>
<dbReference type="OrthoDB" id="4761938at2"/>
<protein>
    <submittedName>
        <fullName evidence="1">Uncharacterized protein</fullName>
    </submittedName>
</protein>
<reference evidence="2" key="1">
    <citation type="submission" date="2009-10" db="EMBL/GenBank/DDBJ databases">
        <title>The complete chromosome of Gordonia bronchialis DSM 43247.</title>
        <authorList>
            <consortium name="US DOE Joint Genome Institute (JGI-PGF)"/>
            <person name="Lucas S."/>
            <person name="Copeland A."/>
            <person name="Lapidus A."/>
            <person name="Glavina del Rio T."/>
            <person name="Dalin E."/>
            <person name="Tice H."/>
            <person name="Bruce D."/>
            <person name="Goodwin L."/>
            <person name="Pitluck S."/>
            <person name="Kyrpides N."/>
            <person name="Mavromatis K."/>
            <person name="Ivanova N."/>
            <person name="Ovchinnikova G."/>
            <person name="Saunders E."/>
            <person name="Brettin T."/>
            <person name="Detter J.C."/>
            <person name="Han C."/>
            <person name="Larimer F."/>
            <person name="Land M."/>
            <person name="Hauser L."/>
            <person name="Markowitz V."/>
            <person name="Cheng J.-F."/>
            <person name="Hugenholtz P."/>
            <person name="Woyke T."/>
            <person name="Wu D."/>
            <person name="Jando M."/>
            <person name="Schneider S."/>
            <person name="Goeker M."/>
            <person name="Klenk H.-P."/>
            <person name="Eisen J.A."/>
        </authorList>
    </citation>
    <scope>NUCLEOTIDE SEQUENCE [LARGE SCALE GENOMIC DNA]</scope>
    <source>
        <strain evidence="2">ATCC 25592 / DSM 43247 / BCRC 13721 / JCM 3198 / KCTC 3076 / NBRC 16047 / NCTC 10667</strain>
    </source>
</reference>
<keyword evidence="2" id="KW-1185">Reference proteome</keyword>
<dbReference type="HOGENOM" id="CLU_1123303_0_0_11"/>
<reference evidence="1 2" key="2">
    <citation type="journal article" date="2010" name="Stand. Genomic Sci.">
        <title>Complete genome sequence of Gordonia bronchialis type strain (3410).</title>
        <authorList>
            <person name="Ivanova N."/>
            <person name="Sikorski J."/>
            <person name="Jando M."/>
            <person name="Lapidus A."/>
            <person name="Nolan M."/>
            <person name="Lucas S."/>
            <person name="Del Rio T.G."/>
            <person name="Tice H."/>
            <person name="Copeland A."/>
            <person name="Cheng J.F."/>
            <person name="Chen F."/>
            <person name="Bruce D."/>
            <person name="Goodwin L."/>
            <person name="Pitluck S."/>
            <person name="Mavromatis K."/>
            <person name="Ovchinnikova G."/>
            <person name="Pati A."/>
            <person name="Chen A."/>
            <person name="Palaniappan K."/>
            <person name="Land M."/>
            <person name="Hauser L."/>
            <person name="Chang Y.J."/>
            <person name="Jeffries C.D."/>
            <person name="Chain P."/>
            <person name="Saunders E."/>
            <person name="Han C."/>
            <person name="Detter J.C."/>
            <person name="Brettin T."/>
            <person name="Rohde M."/>
            <person name="Goker M."/>
            <person name="Bristow J."/>
            <person name="Eisen J.A."/>
            <person name="Markowitz V."/>
            <person name="Hugenholtz P."/>
            <person name="Klenk H.P."/>
            <person name="Kyrpides N.C."/>
        </authorList>
    </citation>
    <scope>NUCLEOTIDE SEQUENCE [LARGE SCALE GENOMIC DNA]</scope>
    <source>
        <strain evidence="2">ATCC 25592 / DSM 43247 / BCRC 13721 / JCM 3198 / KCTC 3076 / NBRC 16047 / NCTC 10667</strain>
    </source>
</reference>